<evidence type="ECO:0000313" key="5">
    <source>
        <dbReference type="Proteomes" id="UP000006672"/>
    </source>
</evidence>
<dbReference type="PANTHER" id="PTHR46560:SF12">
    <property type="entry name" value="ZP DOMAIN-CONTAINING PROTEIN"/>
    <property type="match status" value="1"/>
</dbReference>
<dbReference type="EMBL" id="CAAKNF010000192">
    <property type="protein sequence ID" value="VIO92148.1"/>
    <property type="molecule type" value="Genomic_DNA"/>
</dbReference>
<dbReference type="RefSeq" id="XP_042933397.1">
    <property type="nucleotide sequence ID" value="XM_043077463.1"/>
</dbReference>
<evidence type="ECO:0000259" key="3">
    <source>
        <dbReference type="PROSITE" id="PS51034"/>
    </source>
</evidence>
<feature type="domain" description="ZP" evidence="3">
    <location>
        <begin position="33"/>
        <end position="444"/>
    </location>
</feature>
<sequence length="459" mass="52281">MWIILLFINLIIFDITTTDVFSSHPLLKSANVICTENGITANIKFNRFFDGTIYSAEYSTNLDCIYHNRSDMPILAIEFTIPLNKCGTRIARNTRNIVDLIENLVCIQMEAKQSQASINHHFLLTCQLVPQVGIPLIQTQDGKTSLLVTNQTNLWKKIPEYGFSEQKMKSEFDLENNWGNWPIDSNLTPNEPLPDIMFANSEENFQNGSLELLSTTEETLLINTSSITASTSTNINIASSKNPNILMKVLEVIRLWPKFSNKTTPKIDANISTTIAMDTKFRSNSTSKWKRRLESVRIYATQLPNQKPITANTPVYMEIRHTNEIPFGSKINGPVQIGENISLVIRSRSHNSESDTYNFFVHSCYASDKQGLEKLLLIDQFGCTVQPKLTGQMIRMKSAEQTYYYFWVSAFKFPGPDDVYFTCAIDISQNKSFPEGCGKEENESRRWRAFNGDIINYTE</sequence>
<dbReference type="PANTHER" id="PTHR46560">
    <property type="entry name" value="CYPHER, ISOFORM B"/>
    <property type="match status" value="1"/>
</dbReference>
<dbReference type="InterPro" id="IPR042235">
    <property type="entry name" value="ZP-C_dom"/>
</dbReference>
<keyword evidence="5" id="KW-1185">Reference proteome</keyword>
<dbReference type="InterPro" id="IPR001507">
    <property type="entry name" value="ZP_dom"/>
</dbReference>
<keyword evidence="2" id="KW-0732">Signal</keyword>
<accession>A0A8L7TCQ5</accession>
<name>A0A4E9FBR0_BRUMA</name>
<dbReference type="GeneID" id="6098904"/>
<dbReference type="Pfam" id="PF00100">
    <property type="entry name" value="Zona_pellucida"/>
    <property type="match status" value="1"/>
</dbReference>
<keyword evidence="1" id="KW-1015">Disulfide bond</keyword>
<dbReference type="CTD" id="6098904"/>
<organism evidence="4">
    <name type="scientific">Brugia malayi</name>
    <name type="common">Filarial nematode worm</name>
    <dbReference type="NCBI Taxonomy" id="6279"/>
    <lineage>
        <taxon>Eukaryota</taxon>
        <taxon>Metazoa</taxon>
        <taxon>Ecdysozoa</taxon>
        <taxon>Nematoda</taxon>
        <taxon>Chromadorea</taxon>
        <taxon>Rhabditida</taxon>
        <taxon>Spirurina</taxon>
        <taxon>Spiruromorpha</taxon>
        <taxon>Filarioidea</taxon>
        <taxon>Onchocercidae</taxon>
        <taxon>Brugia</taxon>
    </lineage>
</organism>
<dbReference type="SMART" id="SM00241">
    <property type="entry name" value="ZP"/>
    <property type="match status" value="1"/>
</dbReference>
<dbReference type="Gene3D" id="2.60.40.4100">
    <property type="entry name" value="Zona pellucida, ZP-C domain"/>
    <property type="match status" value="1"/>
</dbReference>
<reference evidence="5" key="1">
    <citation type="journal article" date="2007" name="Science">
        <title>Draft genome of the filarial nematode parasite Brugia malayi.</title>
        <authorList>
            <person name="Ghedin E."/>
            <person name="Wang S."/>
            <person name="Spiro D."/>
            <person name="Caler E."/>
            <person name="Zhao Q."/>
            <person name="Crabtree J."/>
            <person name="Allen J.E."/>
            <person name="Delcher A.L."/>
            <person name="Guiliano D.B."/>
            <person name="Miranda-Saavedra D."/>
            <person name="Angiuoli S.V."/>
            <person name="Creasy T."/>
            <person name="Amedeo P."/>
            <person name="Haas B."/>
            <person name="El-Sayed N.M."/>
            <person name="Wortman J.R."/>
            <person name="Feldblyum T."/>
            <person name="Tallon L."/>
            <person name="Schatz M."/>
            <person name="Shumway M."/>
            <person name="Koo H."/>
            <person name="Salzberg S.L."/>
            <person name="Schobel S."/>
            <person name="Pertea M."/>
            <person name="Pop M."/>
            <person name="White O."/>
            <person name="Barton G.J."/>
            <person name="Carlow C.K."/>
            <person name="Crawford M.J."/>
            <person name="Daub J."/>
            <person name="Dimmic M.W."/>
            <person name="Estes C.F."/>
            <person name="Foster J.M."/>
            <person name="Ganatra M."/>
            <person name="Gregory W.F."/>
            <person name="Johnson N.M."/>
            <person name="Jin J."/>
            <person name="Komuniecki R."/>
            <person name="Korf I."/>
            <person name="Kumar S."/>
            <person name="Laney S."/>
            <person name="Li B.W."/>
            <person name="Li W."/>
            <person name="Lindblom T.H."/>
            <person name="Lustigman S."/>
            <person name="Ma D."/>
            <person name="Maina C.V."/>
            <person name="Martin D.M."/>
            <person name="McCarter J.P."/>
            <person name="McReynolds L."/>
            <person name="Mitreva M."/>
            <person name="Nutman T.B."/>
            <person name="Parkinson J."/>
            <person name="Peregrin-Alvarez J.M."/>
            <person name="Poole C."/>
            <person name="Ren Q."/>
            <person name="Saunders L."/>
            <person name="Sluder A.E."/>
            <person name="Smith K."/>
            <person name="Stanke M."/>
            <person name="Unnasch T.R."/>
            <person name="Ware J."/>
            <person name="Wei A.D."/>
            <person name="Weil G."/>
            <person name="Williams D.J."/>
            <person name="Zhang Y."/>
            <person name="Williams S.A."/>
            <person name="Fraser-Liggett C."/>
            <person name="Slatko B."/>
            <person name="Blaxter M.L."/>
            <person name="Scott A.L."/>
        </authorList>
    </citation>
    <scope>NUCLEOTIDE SEQUENCE</scope>
    <source>
        <strain evidence="5">FR3</strain>
    </source>
</reference>
<evidence type="ECO:0000313" key="4">
    <source>
        <dbReference type="EMBL" id="VIO92148.1"/>
    </source>
</evidence>
<accession>A0A4E9FBR0</accession>
<proteinExistence type="predicted"/>
<dbReference type="KEGG" id="bmy:BM_BM6415"/>
<feature type="chain" id="PRO_5023901636" evidence="2">
    <location>
        <begin position="19"/>
        <end position="459"/>
    </location>
</feature>
<dbReference type="Proteomes" id="UP000006672">
    <property type="component" value="Unassembled WGS sequence"/>
</dbReference>
<reference evidence="6" key="3">
    <citation type="submission" date="2022-04" db="UniProtKB">
        <authorList>
            <consortium name="WormBaseParasite"/>
        </authorList>
    </citation>
    <scope>IDENTIFICATION</scope>
</reference>
<dbReference type="AlphaFoldDB" id="A0A4E9FBR0"/>
<dbReference type="InterPro" id="IPR055355">
    <property type="entry name" value="ZP-C"/>
</dbReference>
<dbReference type="WBParaSite" id="Bm6415.1">
    <property type="protein sequence ID" value="Bm6415.1"/>
    <property type="gene ID" value="WBGene00226676"/>
</dbReference>
<dbReference type="PROSITE" id="PS51034">
    <property type="entry name" value="ZP_2"/>
    <property type="match status" value="1"/>
</dbReference>
<dbReference type="OrthoDB" id="10068552at2759"/>
<feature type="signal peptide" evidence="2">
    <location>
        <begin position="1"/>
        <end position="18"/>
    </location>
</feature>
<reference evidence="4" key="2">
    <citation type="submission" date="2019-04" db="EMBL/GenBank/DDBJ databases">
        <authorList>
            <person name="Howe K."/>
            <person name="Paulini M."/>
            <person name="Williams G."/>
        </authorList>
    </citation>
    <scope>NUCLEOTIDE SEQUENCE [LARGE SCALE GENOMIC DNA]</scope>
    <source>
        <strain evidence="4">FR3</strain>
    </source>
</reference>
<protein>
    <submittedName>
        <fullName evidence="6">ZP domain-containing protein</fullName>
    </submittedName>
</protein>
<evidence type="ECO:0000256" key="2">
    <source>
        <dbReference type="SAM" id="SignalP"/>
    </source>
</evidence>
<evidence type="ECO:0000256" key="1">
    <source>
        <dbReference type="ARBA" id="ARBA00023157"/>
    </source>
</evidence>
<evidence type="ECO:0000313" key="6">
    <source>
        <dbReference type="WBParaSite" id="Bm6415.1"/>
    </source>
</evidence>
<gene>
    <name evidence="4" type="primary">Bma-cutl-24</name>
    <name evidence="6" type="synonym">Bm1_20005</name>
    <name evidence="4" type="ORF">BM_BM6415</name>
</gene>